<gene>
    <name evidence="6" type="ORF">FWK35_00037297</name>
</gene>
<evidence type="ECO:0000256" key="1">
    <source>
        <dbReference type="SAM" id="MobiDB-lite"/>
    </source>
</evidence>
<feature type="non-terminal residue" evidence="6">
    <location>
        <position position="1"/>
    </location>
</feature>
<feature type="domain" description="Transposable element P transposase-like GTP-binding insertion" evidence="4">
    <location>
        <begin position="417"/>
        <end position="532"/>
    </location>
</feature>
<organism evidence="6 7">
    <name type="scientific">Aphis craccivora</name>
    <name type="common">Cowpea aphid</name>
    <dbReference type="NCBI Taxonomy" id="307492"/>
    <lineage>
        <taxon>Eukaryota</taxon>
        <taxon>Metazoa</taxon>
        <taxon>Ecdysozoa</taxon>
        <taxon>Arthropoda</taxon>
        <taxon>Hexapoda</taxon>
        <taxon>Insecta</taxon>
        <taxon>Pterygota</taxon>
        <taxon>Neoptera</taxon>
        <taxon>Paraneoptera</taxon>
        <taxon>Hemiptera</taxon>
        <taxon>Sternorrhyncha</taxon>
        <taxon>Aphidomorpha</taxon>
        <taxon>Aphidoidea</taxon>
        <taxon>Aphididae</taxon>
        <taxon>Aphidini</taxon>
        <taxon>Aphis</taxon>
        <taxon>Aphis</taxon>
    </lineage>
</organism>
<dbReference type="EMBL" id="VUJU01013622">
    <property type="protein sequence ID" value="KAF0704226.1"/>
    <property type="molecule type" value="Genomic_DNA"/>
</dbReference>
<evidence type="ECO:0000259" key="4">
    <source>
        <dbReference type="Pfam" id="PF21788"/>
    </source>
</evidence>
<reference evidence="6 7" key="1">
    <citation type="submission" date="2019-08" db="EMBL/GenBank/DDBJ databases">
        <title>Whole genome of Aphis craccivora.</title>
        <authorList>
            <person name="Voronova N.V."/>
            <person name="Shulinski R.S."/>
            <person name="Bandarenka Y.V."/>
            <person name="Zhorov D.G."/>
            <person name="Warner D."/>
        </authorList>
    </citation>
    <scope>NUCLEOTIDE SEQUENCE [LARGE SCALE GENOMIC DNA]</scope>
    <source>
        <strain evidence="6">180601</strain>
        <tissue evidence="6">Whole Body</tissue>
    </source>
</reference>
<dbReference type="InterPro" id="IPR048366">
    <property type="entry name" value="TNP-like_GBD"/>
</dbReference>
<dbReference type="Pfam" id="PF12017">
    <property type="entry name" value="Tnp_P_element"/>
    <property type="match status" value="1"/>
</dbReference>
<dbReference type="PANTHER" id="PTHR47577:SF2">
    <property type="entry name" value="THAP DOMAIN CONTAINING 9"/>
    <property type="match status" value="1"/>
</dbReference>
<evidence type="ECO:0000313" key="7">
    <source>
        <dbReference type="Proteomes" id="UP000478052"/>
    </source>
</evidence>
<dbReference type="InterPro" id="IPR021896">
    <property type="entry name" value="THAP9-like_HTH"/>
</dbReference>
<dbReference type="InterPro" id="IPR048367">
    <property type="entry name" value="TNP-like_RNaseH_C"/>
</dbReference>
<dbReference type="InterPro" id="IPR048365">
    <property type="entry name" value="TNP-like_RNaseH_N"/>
</dbReference>
<feature type="domain" description="Transposable element P transposase-like RNase H C-terminal" evidence="5">
    <location>
        <begin position="600"/>
        <end position="633"/>
    </location>
</feature>
<feature type="compositionally biased region" description="Polar residues" evidence="1">
    <location>
        <begin position="35"/>
        <end position="52"/>
    </location>
</feature>
<proteinExistence type="predicted"/>
<evidence type="ECO:0000259" key="5">
    <source>
        <dbReference type="Pfam" id="PF21789"/>
    </source>
</evidence>
<name>A0A6G0VP55_APHCR</name>
<dbReference type="AlphaFoldDB" id="A0A6G0VP55"/>
<evidence type="ECO:0000259" key="2">
    <source>
        <dbReference type="Pfam" id="PF12017"/>
    </source>
</evidence>
<dbReference type="Pfam" id="PF21788">
    <property type="entry name" value="TNP-like_GBD"/>
    <property type="match status" value="1"/>
</dbReference>
<feature type="compositionally biased region" description="Polar residues" evidence="1">
    <location>
        <begin position="63"/>
        <end position="74"/>
    </location>
</feature>
<feature type="non-terminal residue" evidence="6">
    <location>
        <position position="801"/>
    </location>
</feature>
<dbReference type="Pfam" id="PF21789">
    <property type="entry name" value="TNP-like_RNaseH_C"/>
    <property type="match status" value="1"/>
</dbReference>
<protein>
    <submittedName>
        <fullName evidence="6">Transposable element P transposase</fullName>
    </submittedName>
</protein>
<evidence type="ECO:0000259" key="3">
    <source>
        <dbReference type="Pfam" id="PF21787"/>
    </source>
</evidence>
<feature type="region of interest" description="Disordered" evidence="1">
    <location>
        <begin position="35"/>
        <end position="74"/>
    </location>
</feature>
<sequence>RTAVPALYEAVVPFHVRSPNKLYYNTQHNKINDINIPSNSNVIRHNSESPSTPKRKINKPKYLNSNSSPSHNSKYFQKLNFDSPNSIHLPTPIKTTEFTIGSNDNTPVITPKTQLWLNSTLDMPESSNILNDKVKLLSKTIEKQAIDIKKMKKKMEYKQKLIMYKNTTITKLRKNLKNSRILFKTKNVLNSLNFPSIDSKTLVKMQIRHRICKKPWTNQEQNFSLRLYYKSPSAYKYLRSLQISLPGLTTIKRWIGASKFKPGFNSGLFKQIKMKVDSMTHEETFCTLIFDEMKIKRFLEYSKVLDAVEGYEDLGTFGRSSAMASQAMVFMIRGIYSPWKLPISYFLSSTSMKATTLSELILEQINLLISCKLHVTAIICDQGPNNRSALTKLGFTKENPYIQVNGNKIFAMYDVPHLIKNVRNNLLTSDIIFKNNRVSFQDIKKTYNIDKHSPTSRTLLKITDCHINPGPFKKMSCKLALQVFSKSMYAAMRTCINTNELKSSTATHTADFVKEINNLFDCLNSQKLYSSNPYKCAISEERPQVQLVLEEAKQWCKDLKKCKGHSRPYTFDGLEWTINAILGIYKEQKIMGFNYLLTARFNQDAIENTFSVFRQKGGYNNNPTARTFRIAFKLMTKMQLMKPSTVSNCEADNDNNVLAFNSNINLWENNDDCDDHNDEDNSSILSLFSPLNDDNYIEVPLVNLSMCSDRYFSGYLGKKCIEKFNCMKCHDYMLTSTSVYGSKSGNFSLKIPTENFTDYVSKCQKILSKIVLMKPYQLKIGLTIKNYIIQNIWPNTELHLE</sequence>
<keyword evidence="7" id="KW-1185">Reference proteome</keyword>
<feature type="domain" description="THAP9-like helix-turn-helix" evidence="2">
    <location>
        <begin position="204"/>
        <end position="254"/>
    </location>
</feature>
<accession>A0A6G0VP55</accession>
<dbReference type="OrthoDB" id="6627544at2759"/>
<dbReference type="Pfam" id="PF21787">
    <property type="entry name" value="TNP-like_RNaseH_N"/>
    <property type="match status" value="1"/>
</dbReference>
<feature type="domain" description="Transposable element P transposase-like RNase H" evidence="3">
    <location>
        <begin position="260"/>
        <end position="394"/>
    </location>
</feature>
<comment type="caution">
    <text evidence="6">The sequence shown here is derived from an EMBL/GenBank/DDBJ whole genome shotgun (WGS) entry which is preliminary data.</text>
</comment>
<dbReference type="Proteomes" id="UP000478052">
    <property type="component" value="Unassembled WGS sequence"/>
</dbReference>
<dbReference type="PANTHER" id="PTHR47577">
    <property type="entry name" value="THAP DOMAIN-CONTAINING PROTEIN 6"/>
    <property type="match status" value="1"/>
</dbReference>
<evidence type="ECO:0000313" key="6">
    <source>
        <dbReference type="EMBL" id="KAF0704226.1"/>
    </source>
</evidence>